<dbReference type="Gene3D" id="3.40.50.150">
    <property type="entry name" value="Vaccinia Virus protein VP39"/>
    <property type="match status" value="1"/>
</dbReference>
<keyword evidence="2" id="KW-1185">Reference proteome</keyword>
<proteinExistence type="predicted"/>
<protein>
    <recommendedName>
        <fullName evidence="3">Methyltransferase domain-containing protein</fullName>
    </recommendedName>
</protein>
<dbReference type="InterPro" id="IPR052356">
    <property type="entry name" value="Thiol_S-MT"/>
</dbReference>
<dbReference type="PANTHER" id="PTHR45036:SF1">
    <property type="entry name" value="METHYLTRANSFERASE LIKE 7A"/>
    <property type="match status" value="1"/>
</dbReference>
<dbReference type="EMBL" id="MU827800">
    <property type="protein sequence ID" value="KAJ7327709.1"/>
    <property type="molecule type" value="Genomic_DNA"/>
</dbReference>
<evidence type="ECO:0008006" key="3">
    <source>
        <dbReference type="Google" id="ProtNLM"/>
    </source>
</evidence>
<name>A0A9W9YD32_9CNID</name>
<evidence type="ECO:0000313" key="1">
    <source>
        <dbReference type="EMBL" id="KAJ7327709.1"/>
    </source>
</evidence>
<dbReference type="InterPro" id="IPR029063">
    <property type="entry name" value="SAM-dependent_MTases_sf"/>
</dbReference>
<accession>A0A9W9YD32</accession>
<dbReference type="SUPFAM" id="SSF53335">
    <property type="entry name" value="S-adenosyl-L-methionine-dependent methyltransferases"/>
    <property type="match status" value="1"/>
</dbReference>
<gene>
    <name evidence="1" type="ORF">OS493_026587</name>
</gene>
<comment type="caution">
    <text evidence="1">The sequence shown here is derived from an EMBL/GenBank/DDBJ whole genome shotgun (WGS) entry which is preliminary data.</text>
</comment>
<reference evidence="1" key="1">
    <citation type="submission" date="2023-01" db="EMBL/GenBank/DDBJ databases">
        <title>Genome assembly of the deep-sea coral Lophelia pertusa.</title>
        <authorList>
            <person name="Herrera S."/>
            <person name="Cordes E."/>
        </authorList>
    </citation>
    <scope>NUCLEOTIDE SEQUENCE</scope>
    <source>
        <strain evidence="1">USNM1676648</strain>
        <tissue evidence="1">Polyp</tissue>
    </source>
</reference>
<dbReference type="Proteomes" id="UP001163046">
    <property type="component" value="Unassembled WGS sequence"/>
</dbReference>
<organism evidence="1 2">
    <name type="scientific">Desmophyllum pertusum</name>
    <dbReference type="NCBI Taxonomy" id="174260"/>
    <lineage>
        <taxon>Eukaryota</taxon>
        <taxon>Metazoa</taxon>
        <taxon>Cnidaria</taxon>
        <taxon>Anthozoa</taxon>
        <taxon>Hexacorallia</taxon>
        <taxon>Scleractinia</taxon>
        <taxon>Caryophylliina</taxon>
        <taxon>Caryophylliidae</taxon>
        <taxon>Desmophyllum</taxon>
    </lineage>
</organism>
<dbReference type="AlphaFoldDB" id="A0A9W9YD32"/>
<sequence length="220" mass="24387">MRYRYEIDTSQGAKVFSRPDTRNDSLAWQCVTKNGSQSTVCSTLCIAAIVAVILAKARKVLNLPIGIKGFFFAYSEAQFAEGTRKIFAPVREKLFSEMKNHLKTMTGDVYILEIGIGAGENFNLLSSRTSLIAVDANPHVEKLLKKNLERVGDRIHLKKFVAASAEDMSCTRTDRGRGQFCCCCCLHAGVGSLTDDQTKKNLARIEKSSDACEYGCMYVF</sequence>
<dbReference type="GO" id="GO:0008168">
    <property type="term" value="F:methyltransferase activity"/>
    <property type="evidence" value="ECO:0007669"/>
    <property type="project" value="TreeGrafter"/>
</dbReference>
<dbReference type="OrthoDB" id="5985611at2759"/>
<evidence type="ECO:0000313" key="2">
    <source>
        <dbReference type="Proteomes" id="UP001163046"/>
    </source>
</evidence>
<dbReference type="PANTHER" id="PTHR45036">
    <property type="entry name" value="METHYLTRANSFERASE LIKE 7B"/>
    <property type="match status" value="1"/>
</dbReference>